<dbReference type="PANTHER" id="PTHR24198">
    <property type="entry name" value="ANKYRIN REPEAT AND PROTEIN KINASE DOMAIN-CONTAINING PROTEIN"/>
    <property type="match status" value="1"/>
</dbReference>
<dbReference type="EMBL" id="CAXLJM020000053">
    <property type="protein sequence ID" value="CAL8116693.1"/>
    <property type="molecule type" value="Genomic_DNA"/>
</dbReference>
<name>A0ABP1R0I8_9HEXA</name>
<dbReference type="SUPFAM" id="SSF56112">
    <property type="entry name" value="Protein kinase-like (PK-like)"/>
    <property type="match status" value="1"/>
</dbReference>
<dbReference type="SMART" id="SM00248">
    <property type="entry name" value="ANK"/>
    <property type="match status" value="8"/>
</dbReference>
<evidence type="ECO:0000259" key="6">
    <source>
        <dbReference type="PROSITE" id="PS50011"/>
    </source>
</evidence>
<dbReference type="Pfam" id="PF00069">
    <property type="entry name" value="Pkinase"/>
    <property type="match status" value="1"/>
</dbReference>
<evidence type="ECO:0000256" key="3">
    <source>
        <dbReference type="PROSITE-ProRule" id="PRU00023"/>
    </source>
</evidence>
<dbReference type="Pfam" id="PF12796">
    <property type="entry name" value="Ank_2"/>
    <property type="match status" value="2"/>
</dbReference>
<dbReference type="InterPro" id="IPR000719">
    <property type="entry name" value="Prot_kinase_dom"/>
</dbReference>
<dbReference type="Gene3D" id="1.10.533.10">
    <property type="entry name" value="Death Domain, Fas"/>
    <property type="match status" value="1"/>
</dbReference>
<dbReference type="InterPro" id="IPR036770">
    <property type="entry name" value="Ankyrin_rpt-contain_sf"/>
</dbReference>
<protein>
    <recommendedName>
        <fullName evidence="6">Protein kinase domain-containing protein</fullName>
    </recommendedName>
</protein>
<reference evidence="7 8" key="1">
    <citation type="submission" date="2024-08" db="EMBL/GenBank/DDBJ databases">
        <authorList>
            <person name="Cucini C."/>
            <person name="Frati F."/>
        </authorList>
    </citation>
    <scope>NUCLEOTIDE SEQUENCE [LARGE SCALE GENOMIC DNA]</scope>
</reference>
<sequence length="903" mass="102487">MEAWEKQIIKNNLVRLIEITKCTTTVLTTLHVSNILCDDDVADLNAHAGTPKMQNLEFYSIIQKRVGGFEKLLSVLNDTNQTGPLQILTLNSLNYEDSFRCDQNEELGKGTFATVFKGECENRPAAVKRLFRFDESRRKRIENEIEILKLCGGNSNIVQYFTQKSSVHFDLIVLERCDVTLKKWISDKSLIQITRRKVMENVTQGLEWLHSFRILHRNVIPENILLKANRRIPGVKLAGFGSSVQLKEGEDSCVISSDFIETLGWSAPEDQGDSRRCTFASDVYSLGHLFCHVLTDGKASPNDLKNLENLEEFIDDTNNDCVKDILNIKQMISDDPKERPSISVVLISSTVLKARDANDTEEPSLLPFIEKMKENVKNGGKINGSLSRKLEEQCIETNVEAQRSWKRICHILNKFNHIDVSQPALLGLKELLNVERNLETVAAILPTNEDKNILDSAQKASQQSTDDESENLENSFLEDQSNDDENLDKIRQIVDELQNLNSGGKSKRLFEIVRSSEFCIIKQILNITASQMRITEICDDLERTLLHAAVEYREYDVVEYLVNARGFGNVLDKSIFQNTLIHDCLKDINTMNAEKLKQKHAILEFLITKNPRLIESKDKYERTPLHIAVMKVKNNEQVKFIETLLNAKASVNAKDVYRHTPLHIAVCEKTSQEKVTTVIRLLIKHGADPDTQDKWGRTFLHFAAPKSTPSIFQEIVEHLVSIRRTKSFTIPDGSGWQVLHCLAVGNWDQEPLYETLQLFRTHGVNFNALCNSGATPMFKAIEYGRSESFLKMFTEFGADWKINNNDQDTILHIAAYNNNKSALKYLLCLGCDVNSKNIRGDTPLHDAINCSSLLRPSYDVVNELLINGANPTSINHNGESPIYLALKRGNIQQRILDTLENVR</sequence>
<dbReference type="Gene3D" id="3.30.200.20">
    <property type="entry name" value="Phosphorylase Kinase, domain 1"/>
    <property type="match status" value="1"/>
</dbReference>
<feature type="repeat" description="ANK" evidence="3">
    <location>
        <begin position="620"/>
        <end position="656"/>
    </location>
</feature>
<dbReference type="InterPro" id="IPR011029">
    <property type="entry name" value="DEATH-like_dom_sf"/>
</dbReference>
<gene>
    <name evidence="7" type="ORF">ODALV1_LOCUS17378</name>
</gene>
<evidence type="ECO:0000256" key="4">
    <source>
        <dbReference type="PROSITE-ProRule" id="PRU10141"/>
    </source>
</evidence>
<feature type="binding site" evidence="4">
    <location>
        <position position="128"/>
    </location>
    <ligand>
        <name>ATP</name>
        <dbReference type="ChEBI" id="CHEBI:30616"/>
    </ligand>
</feature>
<proteinExistence type="predicted"/>
<dbReference type="PROSITE" id="PS50088">
    <property type="entry name" value="ANK_REPEAT"/>
    <property type="match status" value="5"/>
</dbReference>
<evidence type="ECO:0000256" key="1">
    <source>
        <dbReference type="ARBA" id="ARBA00022737"/>
    </source>
</evidence>
<dbReference type="Gene3D" id="1.10.510.10">
    <property type="entry name" value="Transferase(Phosphotransferase) domain 1"/>
    <property type="match status" value="1"/>
</dbReference>
<accession>A0ABP1R0I8</accession>
<dbReference type="SUPFAM" id="SSF48403">
    <property type="entry name" value="Ankyrin repeat"/>
    <property type="match status" value="1"/>
</dbReference>
<dbReference type="InterPro" id="IPR002110">
    <property type="entry name" value="Ankyrin_rpt"/>
</dbReference>
<dbReference type="PANTHER" id="PTHR24198:SF165">
    <property type="entry name" value="ANKYRIN REPEAT-CONTAINING PROTEIN-RELATED"/>
    <property type="match status" value="1"/>
</dbReference>
<keyword evidence="4" id="KW-0067">ATP-binding</keyword>
<organism evidence="7 8">
    <name type="scientific">Orchesella dallaii</name>
    <dbReference type="NCBI Taxonomy" id="48710"/>
    <lineage>
        <taxon>Eukaryota</taxon>
        <taxon>Metazoa</taxon>
        <taxon>Ecdysozoa</taxon>
        <taxon>Arthropoda</taxon>
        <taxon>Hexapoda</taxon>
        <taxon>Collembola</taxon>
        <taxon>Entomobryomorpha</taxon>
        <taxon>Entomobryoidea</taxon>
        <taxon>Orchesellidae</taxon>
        <taxon>Orchesellinae</taxon>
        <taxon>Orchesella</taxon>
    </lineage>
</organism>
<comment type="caution">
    <text evidence="7">The sequence shown here is derived from an EMBL/GenBank/DDBJ whole genome shotgun (WGS) entry which is preliminary data.</text>
</comment>
<feature type="repeat" description="ANK" evidence="3">
    <location>
        <begin position="657"/>
        <end position="694"/>
    </location>
</feature>
<evidence type="ECO:0000313" key="8">
    <source>
        <dbReference type="Proteomes" id="UP001642540"/>
    </source>
</evidence>
<keyword evidence="1" id="KW-0677">Repeat</keyword>
<dbReference type="Pfam" id="PF00023">
    <property type="entry name" value="Ank"/>
    <property type="match status" value="1"/>
</dbReference>
<dbReference type="PROSITE" id="PS50297">
    <property type="entry name" value="ANK_REP_REGION"/>
    <property type="match status" value="2"/>
</dbReference>
<feature type="repeat" description="ANK" evidence="3">
    <location>
        <begin position="772"/>
        <end position="805"/>
    </location>
</feature>
<dbReference type="PROSITE" id="PS00107">
    <property type="entry name" value="PROTEIN_KINASE_ATP"/>
    <property type="match status" value="1"/>
</dbReference>
<dbReference type="PROSITE" id="PS50011">
    <property type="entry name" value="PROTEIN_KINASE_DOM"/>
    <property type="match status" value="1"/>
</dbReference>
<dbReference type="Proteomes" id="UP001642540">
    <property type="component" value="Unassembled WGS sequence"/>
</dbReference>
<feature type="repeat" description="ANK" evidence="3">
    <location>
        <begin position="806"/>
        <end position="838"/>
    </location>
</feature>
<evidence type="ECO:0000313" key="7">
    <source>
        <dbReference type="EMBL" id="CAL8116693.1"/>
    </source>
</evidence>
<dbReference type="InterPro" id="IPR017441">
    <property type="entry name" value="Protein_kinase_ATP_BS"/>
</dbReference>
<keyword evidence="4" id="KW-0547">Nucleotide-binding</keyword>
<dbReference type="Gene3D" id="1.25.40.20">
    <property type="entry name" value="Ankyrin repeat-containing domain"/>
    <property type="match status" value="1"/>
</dbReference>
<keyword evidence="8" id="KW-1185">Reference proteome</keyword>
<dbReference type="InterPro" id="IPR011009">
    <property type="entry name" value="Kinase-like_dom_sf"/>
</dbReference>
<evidence type="ECO:0000256" key="5">
    <source>
        <dbReference type="SAM" id="MobiDB-lite"/>
    </source>
</evidence>
<feature type="domain" description="Protein kinase" evidence="6">
    <location>
        <begin position="101"/>
        <end position="352"/>
    </location>
</feature>
<evidence type="ECO:0000256" key="2">
    <source>
        <dbReference type="ARBA" id="ARBA00023043"/>
    </source>
</evidence>
<keyword evidence="2 3" id="KW-0040">ANK repeat</keyword>
<feature type="repeat" description="ANK" evidence="3">
    <location>
        <begin position="839"/>
        <end position="876"/>
    </location>
</feature>
<feature type="region of interest" description="Disordered" evidence="5">
    <location>
        <begin position="456"/>
        <end position="481"/>
    </location>
</feature>